<keyword evidence="2" id="KW-0808">Transferase</keyword>
<evidence type="ECO:0000313" key="2">
    <source>
        <dbReference type="EMBL" id="GJS51954.1"/>
    </source>
</evidence>
<feature type="domain" description="Reverse transcriptase/retrotransposon-derived protein RNase H-like" evidence="1">
    <location>
        <begin position="92"/>
        <end position="140"/>
    </location>
</feature>
<proteinExistence type="predicted"/>
<reference evidence="2" key="1">
    <citation type="journal article" date="2022" name="Int. J. Mol. Sci.">
        <title>Draft Genome of Tanacetum Coccineum: Genomic Comparison of Closely Related Tanacetum-Family Plants.</title>
        <authorList>
            <person name="Yamashiro T."/>
            <person name="Shiraishi A."/>
            <person name="Nakayama K."/>
            <person name="Satake H."/>
        </authorList>
    </citation>
    <scope>NUCLEOTIDE SEQUENCE</scope>
</reference>
<dbReference type="InterPro" id="IPR043502">
    <property type="entry name" value="DNA/RNA_pol_sf"/>
</dbReference>
<keyword evidence="2" id="KW-0548">Nucleotidyltransferase</keyword>
<dbReference type="EMBL" id="BQNB010008621">
    <property type="protein sequence ID" value="GJS51954.1"/>
    <property type="molecule type" value="Genomic_DNA"/>
</dbReference>
<dbReference type="PANTHER" id="PTHR34072:SF52">
    <property type="entry name" value="RIBONUCLEASE H"/>
    <property type="match status" value="1"/>
</dbReference>
<gene>
    <name evidence="2" type="ORF">Tco_0625316</name>
</gene>
<accession>A0ABQ4WGH0</accession>
<dbReference type="InterPro" id="IPR041577">
    <property type="entry name" value="RT_RNaseH_2"/>
</dbReference>
<organism evidence="2 3">
    <name type="scientific">Tanacetum coccineum</name>
    <dbReference type="NCBI Taxonomy" id="301880"/>
    <lineage>
        <taxon>Eukaryota</taxon>
        <taxon>Viridiplantae</taxon>
        <taxon>Streptophyta</taxon>
        <taxon>Embryophyta</taxon>
        <taxon>Tracheophyta</taxon>
        <taxon>Spermatophyta</taxon>
        <taxon>Magnoliopsida</taxon>
        <taxon>eudicotyledons</taxon>
        <taxon>Gunneridae</taxon>
        <taxon>Pentapetalae</taxon>
        <taxon>asterids</taxon>
        <taxon>campanulids</taxon>
        <taxon>Asterales</taxon>
        <taxon>Asteraceae</taxon>
        <taxon>Asteroideae</taxon>
        <taxon>Anthemideae</taxon>
        <taxon>Anthemidinae</taxon>
        <taxon>Tanacetum</taxon>
    </lineage>
</organism>
<reference evidence="2" key="2">
    <citation type="submission" date="2022-01" db="EMBL/GenBank/DDBJ databases">
        <authorList>
            <person name="Yamashiro T."/>
            <person name="Shiraishi A."/>
            <person name="Satake H."/>
            <person name="Nakayama K."/>
        </authorList>
    </citation>
    <scope>NUCLEOTIDE SEQUENCE</scope>
</reference>
<dbReference type="Proteomes" id="UP001151760">
    <property type="component" value="Unassembled WGS sequence"/>
</dbReference>
<protein>
    <submittedName>
        <fullName evidence="2">Reverse transcriptase domain-containing protein</fullName>
    </submittedName>
</protein>
<sequence>MASPIATITEFIADCVPVEDEEELLRRIMLTFLPMDGDNNANESSDECQQMMLMLEGWEDNGEEETPSSGRPFCCTMMILSPLAEDTEAFETMKAAFQLIKQKLCSAPILALPEESKDFILYCDASIKGLATMLMQIEKHYSYGTRCTVFTDHKNLQHILNQKELNMRQHCWLELLSYYGCEIRYHPRKANVVAHALSWKEREQPLRVRALVMTIVLDLP</sequence>
<dbReference type="SUPFAM" id="SSF56672">
    <property type="entry name" value="DNA/RNA polymerases"/>
    <property type="match status" value="1"/>
</dbReference>
<evidence type="ECO:0000313" key="3">
    <source>
        <dbReference type="Proteomes" id="UP001151760"/>
    </source>
</evidence>
<comment type="caution">
    <text evidence="2">The sequence shown here is derived from an EMBL/GenBank/DDBJ whole genome shotgun (WGS) entry which is preliminary data.</text>
</comment>
<dbReference type="Pfam" id="PF17919">
    <property type="entry name" value="RT_RNaseH_2"/>
    <property type="match status" value="1"/>
</dbReference>
<keyword evidence="3" id="KW-1185">Reference proteome</keyword>
<name>A0ABQ4WGH0_9ASTR</name>
<dbReference type="GO" id="GO:0003964">
    <property type="term" value="F:RNA-directed DNA polymerase activity"/>
    <property type="evidence" value="ECO:0007669"/>
    <property type="project" value="UniProtKB-KW"/>
</dbReference>
<evidence type="ECO:0000259" key="1">
    <source>
        <dbReference type="Pfam" id="PF17919"/>
    </source>
</evidence>
<keyword evidence="2" id="KW-0695">RNA-directed DNA polymerase</keyword>
<dbReference type="PANTHER" id="PTHR34072">
    <property type="entry name" value="ENZYMATIC POLYPROTEIN-RELATED"/>
    <property type="match status" value="1"/>
</dbReference>